<dbReference type="PANTHER" id="PTHR33990">
    <property type="entry name" value="PROTEIN YJDN-RELATED"/>
    <property type="match status" value="1"/>
</dbReference>
<evidence type="ECO:0000313" key="3">
    <source>
        <dbReference type="Proteomes" id="UP000626026"/>
    </source>
</evidence>
<dbReference type="SUPFAM" id="SSF54593">
    <property type="entry name" value="Glyoxalase/Bleomycin resistance protein/Dihydroxybiphenyl dioxygenase"/>
    <property type="match status" value="1"/>
</dbReference>
<sequence length="139" mass="15024">MPVATYLFFDGTCEAAFTLYRDVLGGRIVAMLRPGDVPGSEASSPEMRNQVMHACLELDGQHLMASDCPQGQYSRPQGFAVHFAPTSAAEAERIFAALAEGGSVTMPLAQTFWAERFGMLVDGYGTPWMINYAPPCPQG</sequence>
<dbReference type="InterPro" id="IPR029068">
    <property type="entry name" value="Glyas_Bleomycin-R_OHBP_Dase"/>
</dbReference>
<dbReference type="Pfam" id="PF06983">
    <property type="entry name" value="3-dmu-9_3-mt"/>
    <property type="match status" value="1"/>
</dbReference>
<dbReference type="Gene3D" id="3.10.180.10">
    <property type="entry name" value="2,3-Dihydroxybiphenyl 1,2-Dioxygenase, domain 1"/>
    <property type="match status" value="1"/>
</dbReference>
<feature type="domain" description="PhnB-like" evidence="1">
    <location>
        <begin position="4"/>
        <end position="130"/>
    </location>
</feature>
<protein>
    <submittedName>
        <fullName evidence="2">VOC family protein</fullName>
    </submittedName>
</protein>
<dbReference type="RefSeq" id="WP_187785807.1">
    <property type="nucleotide sequence ID" value="NZ_JACTVA010000036.1"/>
</dbReference>
<evidence type="ECO:0000313" key="2">
    <source>
        <dbReference type="EMBL" id="MBC9208659.1"/>
    </source>
</evidence>
<proteinExistence type="predicted"/>
<reference evidence="2 3" key="1">
    <citation type="journal article" date="2013" name="Int. J. Syst. Evol. Microbiol.">
        <title>Roseomonas aerophila sp. nov., isolated from air.</title>
        <authorList>
            <person name="Kim S.J."/>
            <person name="Weon H.Y."/>
            <person name="Ahn J.H."/>
            <person name="Hong S.B."/>
            <person name="Seok S.J."/>
            <person name="Whang K.S."/>
            <person name="Kwon S.W."/>
        </authorList>
    </citation>
    <scope>NUCLEOTIDE SEQUENCE [LARGE SCALE GENOMIC DNA]</scope>
    <source>
        <strain evidence="2 3">NBRC 108923</strain>
    </source>
</reference>
<dbReference type="EMBL" id="JACTVA010000036">
    <property type="protein sequence ID" value="MBC9208659.1"/>
    <property type="molecule type" value="Genomic_DNA"/>
</dbReference>
<dbReference type="InterPro" id="IPR028973">
    <property type="entry name" value="PhnB-like"/>
</dbReference>
<keyword evidence="3" id="KW-1185">Reference proteome</keyword>
<gene>
    <name evidence="2" type="ORF">IBL26_17550</name>
</gene>
<name>A0ABR7RQU7_9PROT</name>
<comment type="caution">
    <text evidence="2">The sequence shown here is derived from an EMBL/GenBank/DDBJ whole genome shotgun (WGS) entry which is preliminary data.</text>
</comment>
<accession>A0ABR7RQU7</accession>
<organism evidence="2 3">
    <name type="scientific">Teichococcus aerophilus</name>
    <dbReference type="NCBI Taxonomy" id="1224513"/>
    <lineage>
        <taxon>Bacteria</taxon>
        <taxon>Pseudomonadati</taxon>
        <taxon>Pseudomonadota</taxon>
        <taxon>Alphaproteobacteria</taxon>
        <taxon>Acetobacterales</taxon>
        <taxon>Roseomonadaceae</taxon>
        <taxon>Roseomonas</taxon>
    </lineage>
</organism>
<dbReference type="Proteomes" id="UP000626026">
    <property type="component" value="Unassembled WGS sequence"/>
</dbReference>
<evidence type="ECO:0000259" key="1">
    <source>
        <dbReference type="Pfam" id="PF06983"/>
    </source>
</evidence>
<dbReference type="CDD" id="cd06588">
    <property type="entry name" value="PhnB_like"/>
    <property type="match status" value="1"/>
</dbReference>
<dbReference type="PANTHER" id="PTHR33990:SF1">
    <property type="entry name" value="PROTEIN YJDN"/>
    <property type="match status" value="1"/>
</dbReference>